<dbReference type="InterPro" id="IPR036910">
    <property type="entry name" value="HMG_box_dom_sf"/>
</dbReference>
<dbReference type="CDD" id="cd00084">
    <property type="entry name" value="HMG-box_SF"/>
    <property type="match status" value="1"/>
</dbReference>
<feature type="domain" description="HMG box" evidence="1">
    <location>
        <begin position="3"/>
        <end position="46"/>
    </location>
</feature>
<protein>
    <recommendedName>
        <fullName evidence="1">HMG box domain-containing protein</fullName>
    </recommendedName>
</protein>
<keyword evidence="3" id="KW-1185">Reference proteome</keyword>
<name>A0ABY9D9L1_VITVI</name>
<reference evidence="2 3" key="1">
    <citation type="journal article" date="2023" name="Hortic Res">
        <title>The complete reference genome for grapevine (Vitis vinifera L.) genetics and breeding.</title>
        <authorList>
            <person name="Shi X."/>
            <person name="Cao S."/>
            <person name="Wang X."/>
            <person name="Huang S."/>
            <person name="Wang Y."/>
            <person name="Liu Z."/>
            <person name="Liu W."/>
            <person name="Leng X."/>
            <person name="Peng Y."/>
            <person name="Wang N."/>
            <person name="Wang Y."/>
            <person name="Ma Z."/>
            <person name="Xu X."/>
            <person name="Zhang F."/>
            <person name="Xue H."/>
            <person name="Zhong H."/>
            <person name="Wang Y."/>
            <person name="Zhang K."/>
            <person name="Velt A."/>
            <person name="Avia K."/>
            <person name="Holtgrawe D."/>
            <person name="Grimplet J."/>
            <person name="Matus J.T."/>
            <person name="Ware D."/>
            <person name="Wu X."/>
            <person name="Wang H."/>
            <person name="Liu C."/>
            <person name="Fang Y."/>
            <person name="Rustenholz C."/>
            <person name="Cheng Z."/>
            <person name="Xiao H."/>
            <person name="Zhou Y."/>
        </authorList>
    </citation>
    <scope>NUCLEOTIDE SEQUENCE [LARGE SCALE GENOMIC DNA]</scope>
    <source>
        <strain evidence="3">cv. Pinot noir / PN40024</strain>
        <tissue evidence="2">Leaf</tissue>
    </source>
</reference>
<dbReference type="InterPro" id="IPR009071">
    <property type="entry name" value="HMG_box_dom"/>
</dbReference>
<dbReference type="Gene3D" id="1.10.30.10">
    <property type="entry name" value="High mobility group box domain"/>
    <property type="match status" value="1"/>
</dbReference>
<accession>A0ABY9D9L1</accession>
<dbReference type="Pfam" id="PF09011">
    <property type="entry name" value="HMG_box_2"/>
    <property type="match status" value="1"/>
</dbReference>
<proteinExistence type="predicted"/>
<evidence type="ECO:0000313" key="2">
    <source>
        <dbReference type="EMBL" id="WKA03557.1"/>
    </source>
</evidence>
<sequence>MIKEKDKGVKTNYDLRKKLSKKWNALSKVEKEDFMAKSKESSKQYSLQKGVGPKVNFL</sequence>
<dbReference type="EMBL" id="CP126661">
    <property type="protein sequence ID" value="WKA03557.1"/>
    <property type="molecule type" value="Genomic_DNA"/>
</dbReference>
<organism evidence="2 3">
    <name type="scientific">Vitis vinifera</name>
    <name type="common">Grape</name>
    <dbReference type="NCBI Taxonomy" id="29760"/>
    <lineage>
        <taxon>Eukaryota</taxon>
        <taxon>Viridiplantae</taxon>
        <taxon>Streptophyta</taxon>
        <taxon>Embryophyta</taxon>
        <taxon>Tracheophyta</taxon>
        <taxon>Spermatophyta</taxon>
        <taxon>Magnoliopsida</taxon>
        <taxon>eudicotyledons</taxon>
        <taxon>Gunneridae</taxon>
        <taxon>Pentapetalae</taxon>
        <taxon>rosids</taxon>
        <taxon>Vitales</taxon>
        <taxon>Vitaceae</taxon>
        <taxon>Viteae</taxon>
        <taxon>Vitis</taxon>
    </lineage>
</organism>
<evidence type="ECO:0000313" key="3">
    <source>
        <dbReference type="Proteomes" id="UP001227230"/>
    </source>
</evidence>
<dbReference type="SUPFAM" id="SSF47095">
    <property type="entry name" value="HMG-box"/>
    <property type="match status" value="1"/>
</dbReference>
<dbReference type="Proteomes" id="UP001227230">
    <property type="component" value="Chromosome 14"/>
</dbReference>
<evidence type="ECO:0000259" key="1">
    <source>
        <dbReference type="Pfam" id="PF09011"/>
    </source>
</evidence>
<gene>
    <name evidence="2" type="ORF">VitviT2T_021659</name>
</gene>